<dbReference type="SMART" id="SM00369">
    <property type="entry name" value="LRR_TYP"/>
    <property type="match status" value="4"/>
</dbReference>
<keyword evidence="1" id="KW-0433">Leucine-rich repeat</keyword>
<gene>
    <name evidence="5" type="ORF">PG996_004289</name>
</gene>
<evidence type="ECO:0000256" key="1">
    <source>
        <dbReference type="ARBA" id="ARBA00022614"/>
    </source>
</evidence>
<organism evidence="5 6">
    <name type="scientific">Apiospora saccharicola</name>
    <dbReference type="NCBI Taxonomy" id="335842"/>
    <lineage>
        <taxon>Eukaryota</taxon>
        <taxon>Fungi</taxon>
        <taxon>Dikarya</taxon>
        <taxon>Ascomycota</taxon>
        <taxon>Pezizomycotina</taxon>
        <taxon>Sordariomycetes</taxon>
        <taxon>Xylariomycetidae</taxon>
        <taxon>Amphisphaeriales</taxon>
        <taxon>Apiosporaceae</taxon>
        <taxon>Apiospora</taxon>
    </lineage>
</organism>
<feature type="region of interest" description="Disordered" evidence="3">
    <location>
        <begin position="1"/>
        <end position="64"/>
    </location>
</feature>
<dbReference type="InterPro" id="IPR050216">
    <property type="entry name" value="LRR_domain-containing"/>
</dbReference>
<evidence type="ECO:0000259" key="4">
    <source>
        <dbReference type="Pfam" id="PF23598"/>
    </source>
</evidence>
<dbReference type="PANTHER" id="PTHR48051">
    <property type="match status" value="1"/>
</dbReference>
<feature type="region of interest" description="Disordered" evidence="3">
    <location>
        <begin position="423"/>
        <end position="451"/>
    </location>
</feature>
<feature type="compositionally biased region" description="Pro residues" evidence="3">
    <location>
        <begin position="41"/>
        <end position="51"/>
    </location>
</feature>
<sequence>MGMGGMGTAVLPQQPSSSSSRGLPTNPAQGVRRLQNSLSNMPPPPPIPPQYHTPNGSTSYGSGGLTASAAPLSAGQVITLAREAMKDALQHNESQAAEASGVSNELKPGVTIDLSRKNIQELPEEVVDIIKNELERLALSHNKLFSFPQRFSECTSLRYLNVRNNYIKEFPLPLCDLKSLEILDLGRNKIRILPPDIAKLTSLKVLAVQKNRIEELPLCLADMVSLQVLKLDGNNISFPPREVLQVQASSPPNEGFLKESEVTEVTVTAHIKRYLRQKIYENAERNAELENGGDEASDNVETPRGPLKRVVSGRFPIKVNGIESLEIRSPNMPRPPPIPSRSHARGLSQQNTAMRRPGIMPLTIGNPNERLRSNSETLMQASRAERPADRHKRMALVSKRANELGTLDETQANNRFSHYRGLSHGSSMQGNLNPNMGSVISPNSPAEPLLQRPNYVRRLSVLPEQRRESKVLDPILESAKGILYSIFQIHPMIQLFTRLTNDGTPKRSSLEIVFFNTESHVLELEHEISKHENAMNQDGYARRENENVQRAVLTLINAYSHVCSLLINNMDMIVDNADPRYIRTMMMCLFNSIMELRVTANEALMGFSGHPKSFEPRGLGPNNTLKPHSREPSMTPSMTPTANRPGPASIPRSRPDNYAHNPSNLRVSTDVGGPYINGSGRTATITSATPRSGESFVSTSTDGRFMGDVTMEERHFEKIFLSLSKSTELIMRTLPNFNTQFNLGLRNARAQRQPEHVQNYWKILISRCSHSIQQTDLLKNRLSSIKLKEPGVRTDPLFWSYCKSFIDAWAEYGQTLRMSIDQVSLSMDVRTRLRPVQLSIKESTQLIQLVCFPDAATGHPQSAALGPAVQATVPSTPQSASFDRAFNGNVFERADALISMGGLHLSRTGTMNSSTTSLNSISSMTSGQDGGPYAAANAMLSPNGDSGPAPYRRDGSRSRQAF</sequence>
<dbReference type="PROSITE" id="PS51450">
    <property type="entry name" value="LRR"/>
    <property type="match status" value="1"/>
</dbReference>
<dbReference type="Proteomes" id="UP001446871">
    <property type="component" value="Unassembled WGS sequence"/>
</dbReference>
<protein>
    <submittedName>
        <fullName evidence="5">RAM signaling pathway protein</fullName>
    </submittedName>
</protein>
<keyword evidence="2" id="KW-0677">Repeat</keyword>
<feature type="compositionally biased region" description="Basic and acidic residues" evidence="3">
    <location>
        <begin position="951"/>
        <end position="962"/>
    </location>
</feature>
<feature type="region of interest" description="Disordered" evidence="3">
    <location>
        <begin position="610"/>
        <end position="673"/>
    </location>
</feature>
<reference evidence="5 6" key="1">
    <citation type="submission" date="2023-01" db="EMBL/GenBank/DDBJ databases">
        <title>Analysis of 21 Apiospora genomes using comparative genomics revels a genus with tremendous synthesis potential of carbohydrate active enzymes and secondary metabolites.</title>
        <authorList>
            <person name="Sorensen T."/>
        </authorList>
    </citation>
    <scope>NUCLEOTIDE SEQUENCE [LARGE SCALE GENOMIC DNA]</scope>
    <source>
        <strain evidence="5 6">CBS 83171</strain>
    </source>
</reference>
<feature type="compositionally biased region" description="Low complexity" evidence="3">
    <location>
        <begin position="910"/>
        <end position="927"/>
    </location>
</feature>
<accession>A0ABR1W3R0</accession>
<feature type="region of interest" description="Disordered" evidence="3">
    <location>
        <begin position="910"/>
        <end position="962"/>
    </location>
</feature>
<dbReference type="Pfam" id="PF10428">
    <property type="entry name" value="SOG2"/>
    <property type="match status" value="2"/>
</dbReference>
<dbReference type="InterPro" id="IPR032675">
    <property type="entry name" value="LRR_dom_sf"/>
</dbReference>
<evidence type="ECO:0000313" key="5">
    <source>
        <dbReference type="EMBL" id="KAK8078119.1"/>
    </source>
</evidence>
<feature type="compositionally biased region" description="Polar residues" evidence="3">
    <location>
        <begin position="621"/>
        <end position="642"/>
    </location>
</feature>
<feature type="compositionally biased region" description="Polar residues" evidence="3">
    <location>
        <begin position="11"/>
        <end position="40"/>
    </location>
</feature>
<dbReference type="Pfam" id="PF23598">
    <property type="entry name" value="LRR_14"/>
    <property type="match status" value="1"/>
</dbReference>
<dbReference type="InterPro" id="IPR003591">
    <property type="entry name" value="Leu-rich_rpt_typical-subtyp"/>
</dbReference>
<keyword evidence="6" id="KW-1185">Reference proteome</keyword>
<dbReference type="EMBL" id="JAQQWM010000002">
    <property type="protein sequence ID" value="KAK8078119.1"/>
    <property type="molecule type" value="Genomic_DNA"/>
</dbReference>
<name>A0ABR1W3R0_9PEZI</name>
<dbReference type="Gene3D" id="3.80.10.10">
    <property type="entry name" value="Ribonuclease Inhibitor"/>
    <property type="match status" value="1"/>
</dbReference>
<dbReference type="InterPro" id="IPR019487">
    <property type="entry name" value="RAM_signalling_pathway_SOG2"/>
</dbReference>
<comment type="caution">
    <text evidence="5">The sequence shown here is derived from an EMBL/GenBank/DDBJ whole genome shotgun (WGS) entry which is preliminary data.</text>
</comment>
<dbReference type="SUPFAM" id="SSF52075">
    <property type="entry name" value="Outer arm dynein light chain 1"/>
    <property type="match status" value="1"/>
</dbReference>
<dbReference type="InterPro" id="IPR001611">
    <property type="entry name" value="Leu-rich_rpt"/>
</dbReference>
<evidence type="ECO:0000256" key="2">
    <source>
        <dbReference type="ARBA" id="ARBA00022737"/>
    </source>
</evidence>
<feature type="compositionally biased region" description="Polar residues" evidence="3">
    <location>
        <begin position="424"/>
        <end position="444"/>
    </location>
</feature>
<evidence type="ECO:0000313" key="6">
    <source>
        <dbReference type="Proteomes" id="UP001446871"/>
    </source>
</evidence>
<evidence type="ECO:0000256" key="3">
    <source>
        <dbReference type="SAM" id="MobiDB-lite"/>
    </source>
</evidence>
<dbReference type="PANTHER" id="PTHR48051:SF51">
    <property type="entry name" value="LEUCINE-RICH REPEAT-CONTAINING PROTEIN 10B"/>
    <property type="match status" value="1"/>
</dbReference>
<proteinExistence type="predicted"/>
<feature type="region of interest" description="Disordered" evidence="3">
    <location>
        <begin position="327"/>
        <end position="346"/>
    </location>
</feature>
<feature type="domain" description="Disease resistance R13L4/SHOC-2-like LRR" evidence="4">
    <location>
        <begin position="154"/>
        <end position="231"/>
    </location>
</feature>
<dbReference type="InterPro" id="IPR055414">
    <property type="entry name" value="LRR_R13L4/SHOC2-like"/>
</dbReference>